<dbReference type="Proteomes" id="UP000326532">
    <property type="component" value="Unassembled WGS sequence"/>
</dbReference>
<accession>A0A5N6DBQ9</accession>
<sequence length="75" mass="8338">MPRISRLLATGVHLSLCNVMLHIRNTSIIRSQGRSVIMEELLQCTPESVVCNSSTKMDPYKVEEAPTIPMIPDNA</sequence>
<evidence type="ECO:0000313" key="2">
    <source>
        <dbReference type="Proteomes" id="UP000326532"/>
    </source>
</evidence>
<dbReference type="VEuPathDB" id="FungiDB:BDV34DRAFT_147817"/>
<proteinExistence type="predicted"/>
<evidence type="ECO:0000313" key="1">
    <source>
        <dbReference type="EMBL" id="KAB8202672.1"/>
    </source>
</evidence>
<dbReference type="EMBL" id="ML735001">
    <property type="protein sequence ID" value="KAB8202672.1"/>
    <property type="molecule type" value="Genomic_DNA"/>
</dbReference>
<name>A0A5N6DBQ9_ASPPA</name>
<gene>
    <name evidence="1" type="ORF">BDV34DRAFT_147817</name>
</gene>
<reference evidence="1 2" key="1">
    <citation type="submission" date="2019-04" db="EMBL/GenBank/DDBJ databases">
        <title>Fungal friends and foes A comparative genomics study of 23 Aspergillus species from section Flavi.</title>
        <authorList>
            <consortium name="DOE Joint Genome Institute"/>
            <person name="Kjaerbolling I."/>
            <person name="Vesth T.C."/>
            <person name="Frisvad J.C."/>
            <person name="Nybo J.L."/>
            <person name="Theobald S."/>
            <person name="Kildgaard S."/>
            <person name="Petersen T.I."/>
            <person name="Kuo A."/>
            <person name="Sato A."/>
            <person name="Lyhne E.K."/>
            <person name="Kogle M.E."/>
            <person name="Wiebenga A."/>
            <person name="Kun R.S."/>
            <person name="Lubbers R.J."/>
            <person name="Makela M.R."/>
            <person name="Barry K."/>
            <person name="Chovatia M."/>
            <person name="Clum A."/>
            <person name="Daum C."/>
            <person name="Haridas S."/>
            <person name="He G."/>
            <person name="LaButti K."/>
            <person name="Lipzen A."/>
            <person name="Mondo S."/>
            <person name="Pangilinan J."/>
            <person name="Riley R."/>
            <person name="Salamov A."/>
            <person name="Simmons B.A."/>
            <person name="Magnuson J.K."/>
            <person name="Henrissat B."/>
            <person name="Mortensen U.H."/>
            <person name="Larsen T.O."/>
            <person name="De vries R.P."/>
            <person name="Grigoriev I.V."/>
            <person name="Machida M."/>
            <person name="Baker S.E."/>
            <person name="Andersen M.R."/>
        </authorList>
    </citation>
    <scope>NUCLEOTIDE SEQUENCE [LARGE SCALE GENOMIC DNA]</scope>
    <source>
        <strain evidence="1 2">CBS 117618</strain>
    </source>
</reference>
<organism evidence="1 2">
    <name type="scientific">Aspergillus parasiticus</name>
    <dbReference type="NCBI Taxonomy" id="5067"/>
    <lineage>
        <taxon>Eukaryota</taxon>
        <taxon>Fungi</taxon>
        <taxon>Dikarya</taxon>
        <taxon>Ascomycota</taxon>
        <taxon>Pezizomycotina</taxon>
        <taxon>Eurotiomycetes</taxon>
        <taxon>Eurotiomycetidae</taxon>
        <taxon>Eurotiales</taxon>
        <taxon>Aspergillaceae</taxon>
        <taxon>Aspergillus</taxon>
        <taxon>Aspergillus subgen. Circumdati</taxon>
    </lineage>
</organism>
<protein>
    <submittedName>
        <fullName evidence="1">Uncharacterized protein</fullName>
    </submittedName>
</protein>
<keyword evidence="2" id="KW-1185">Reference proteome</keyword>
<dbReference type="AlphaFoldDB" id="A0A5N6DBQ9"/>